<evidence type="ECO:0000313" key="1">
    <source>
        <dbReference type="EMBL" id="AKX34532.1"/>
    </source>
</evidence>
<dbReference type="PROSITE" id="PS51257">
    <property type="entry name" value="PROKAR_LIPOPROTEIN"/>
    <property type="match status" value="1"/>
</dbReference>
<keyword evidence="2" id="KW-1185">Reference proteome</keyword>
<reference evidence="1 2" key="1">
    <citation type="journal article" date="2015" name="Genome Announc.">
        <title>Complete Genome Sequence of Spiroplasma litorale TN-1T (DSM 21781), a Bacterium Isolated from a Green-Eyed Horsefly (Tabanus nigrovittatus).</title>
        <authorList>
            <person name="Lo W.S."/>
            <person name="Lai Y.C."/>
            <person name="Lien Y.W."/>
            <person name="Wang T.H."/>
            <person name="Kuo C.H."/>
        </authorList>
    </citation>
    <scope>NUCLEOTIDE SEQUENCE [LARGE SCALE GENOMIC DNA]</scope>
    <source>
        <strain evidence="1 2">TN-1</strain>
    </source>
</reference>
<gene>
    <name evidence="1" type="ORF">SLITO_v1c09210</name>
</gene>
<name>A0A0K1W357_9MOLU</name>
<dbReference type="OrthoDB" id="391287at2"/>
<evidence type="ECO:0000313" key="2">
    <source>
        <dbReference type="Proteomes" id="UP000067476"/>
    </source>
</evidence>
<dbReference type="RefSeq" id="WP_075058620.1">
    <property type="nucleotide sequence ID" value="NZ_CP012357.1"/>
</dbReference>
<protein>
    <recommendedName>
        <fullName evidence="3">Lipoprotein</fullName>
    </recommendedName>
</protein>
<dbReference type="AlphaFoldDB" id="A0A0K1W357"/>
<dbReference type="KEGG" id="sll:SLITO_v1c09210"/>
<evidence type="ECO:0008006" key="3">
    <source>
        <dbReference type="Google" id="ProtNLM"/>
    </source>
</evidence>
<dbReference type="PATRIC" id="fig|216942.3.peg.937"/>
<dbReference type="EMBL" id="CP012357">
    <property type="protein sequence ID" value="AKX34532.1"/>
    <property type="molecule type" value="Genomic_DNA"/>
</dbReference>
<sequence>MKKIISWIGSIGLIGSASSSTYSVVSCGKTNEIKSFTYYKNKGDNDLVKLFTTKQSSFEDKSGHLKLEDNKLTVDYIETKARDEKQGEFTQHIQGYEGLVIYVMGFRENENDSFSLDIKKIIVETKNLNKIVNENNYEMTFYNLAIKGQKGNDNFDLIIYKETLKSNPSSKEINVSFSKEYQRNIKIS</sequence>
<accession>A0A0K1W357</accession>
<organism evidence="1 2">
    <name type="scientific">Spiroplasma litorale</name>
    <dbReference type="NCBI Taxonomy" id="216942"/>
    <lineage>
        <taxon>Bacteria</taxon>
        <taxon>Bacillati</taxon>
        <taxon>Mycoplasmatota</taxon>
        <taxon>Mollicutes</taxon>
        <taxon>Entomoplasmatales</taxon>
        <taxon>Spiroplasmataceae</taxon>
        <taxon>Spiroplasma</taxon>
    </lineage>
</organism>
<dbReference type="Proteomes" id="UP000067476">
    <property type="component" value="Chromosome"/>
</dbReference>
<proteinExistence type="predicted"/>
<dbReference type="STRING" id="216942.SLITO_v1c09210"/>